<gene>
    <name evidence="2" type="ORF">FSP39_014828</name>
</gene>
<dbReference type="GO" id="GO:0007155">
    <property type="term" value="P:cell adhesion"/>
    <property type="evidence" value="ECO:0007669"/>
    <property type="project" value="InterPro"/>
</dbReference>
<dbReference type="InterPro" id="IPR037221">
    <property type="entry name" value="H-type_lectin_dom_sf"/>
</dbReference>
<evidence type="ECO:0000259" key="1">
    <source>
        <dbReference type="Pfam" id="PF09458"/>
    </source>
</evidence>
<proteinExistence type="predicted"/>
<dbReference type="Gene3D" id="2.60.40.2080">
    <property type="match status" value="1"/>
</dbReference>
<keyword evidence="3" id="KW-1185">Reference proteome</keyword>
<dbReference type="Proteomes" id="UP001186944">
    <property type="component" value="Unassembled WGS sequence"/>
</dbReference>
<organism evidence="2 3">
    <name type="scientific">Pinctada imbricata</name>
    <name type="common">Atlantic pearl-oyster</name>
    <name type="synonym">Pinctada martensii</name>
    <dbReference type="NCBI Taxonomy" id="66713"/>
    <lineage>
        <taxon>Eukaryota</taxon>
        <taxon>Metazoa</taxon>
        <taxon>Spiralia</taxon>
        <taxon>Lophotrochozoa</taxon>
        <taxon>Mollusca</taxon>
        <taxon>Bivalvia</taxon>
        <taxon>Autobranchia</taxon>
        <taxon>Pteriomorphia</taxon>
        <taxon>Pterioida</taxon>
        <taxon>Pterioidea</taxon>
        <taxon>Pteriidae</taxon>
        <taxon>Pinctada</taxon>
    </lineage>
</organism>
<evidence type="ECO:0000313" key="3">
    <source>
        <dbReference type="Proteomes" id="UP001186944"/>
    </source>
</evidence>
<name>A0AA88YD89_PINIB</name>
<dbReference type="AlphaFoldDB" id="A0AA88YD89"/>
<dbReference type="Pfam" id="PF09458">
    <property type="entry name" value="H_lectin"/>
    <property type="match status" value="1"/>
</dbReference>
<dbReference type="InterPro" id="IPR019019">
    <property type="entry name" value="H-type_lectin_domain"/>
</dbReference>
<comment type="caution">
    <text evidence="2">The sequence shown here is derived from an EMBL/GenBank/DDBJ whole genome shotgun (WGS) entry which is preliminary data.</text>
</comment>
<dbReference type="GO" id="GO:0030246">
    <property type="term" value="F:carbohydrate binding"/>
    <property type="evidence" value="ECO:0007669"/>
    <property type="project" value="InterPro"/>
</dbReference>
<dbReference type="EMBL" id="VSWD01000005">
    <property type="protein sequence ID" value="KAK3102904.1"/>
    <property type="molecule type" value="Genomic_DNA"/>
</dbReference>
<dbReference type="SUPFAM" id="SSF141086">
    <property type="entry name" value="Agglutinin HPA-like"/>
    <property type="match status" value="1"/>
</dbReference>
<reference evidence="2" key="1">
    <citation type="submission" date="2019-08" db="EMBL/GenBank/DDBJ databases">
        <title>The improved chromosome-level genome for the pearl oyster Pinctada fucata martensii using PacBio sequencing and Hi-C.</title>
        <authorList>
            <person name="Zheng Z."/>
        </authorList>
    </citation>
    <scope>NUCLEOTIDE SEQUENCE</scope>
    <source>
        <strain evidence="2">ZZ-2019</strain>
        <tissue evidence="2">Adductor muscle</tissue>
    </source>
</reference>
<accession>A0AA88YD89</accession>
<sequence length="51" mass="5939">MTILDSEYDTNVRAIIEITNITRYGFELILKTFNNTKQWGLKASWMACPAR</sequence>
<protein>
    <recommendedName>
        <fullName evidence="1">H-type lectin domain-containing protein</fullName>
    </recommendedName>
</protein>
<feature type="domain" description="H-type lectin" evidence="1">
    <location>
        <begin position="2"/>
        <end position="47"/>
    </location>
</feature>
<evidence type="ECO:0000313" key="2">
    <source>
        <dbReference type="EMBL" id="KAK3102904.1"/>
    </source>
</evidence>